<dbReference type="Proteomes" id="UP000798662">
    <property type="component" value="Chromosome 3"/>
</dbReference>
<keyword evidence="2" id="KW-1185">Reference proteome</keyword>
<accession>A0ACC3CG12</accession>
<dbReference type="EMBL" id="CM020620">
    <property type="protein sequence ID" value="KAK1868869.1"/>
    <property type="molecule type" value="Genomic_DNA"/>
</dbReference>
<evidence type="ECO:0000313" key="2">
    <source>
        <dbReference type="Proteomes" id="UP000798662"/>
    </source>
</evidence>
<sequence length="237" mass="22919">MADDPLPFASRRPPAMGVHGLVASSQAAATAAGTAVLSAGGTAADAAVAVAGALAVAEPCSTGLGGDVFALYYTAASGEVDALLGAGPSPGGLDLPTASTAAVAAAKDAPDAPLMIPPASPLAVTVPGAASAWAALVETHGVLPLSAALAPAIELAERGVVVGEVTAHQWAAAVPLLAAAPGAAASTFLPPPPRGRCGATQTWRRRSGVSRRAAPTGFTVGPSRRPLPPRCLPPAAC</sequence>
<evidence type="ECO:0000313" key="1">
    <source>
        <dbReference type="EMBL" id="KAK1868869.1"/>
    </source>
</evidence>
<gene>
    <name evidence="1" type="ORF">I4F81_011351</name>
</gene>
<proteinExistence type="predicted"/>
<reference evidence="1" key="1">
    <citation type="submission" date="2019-11" db="EMBL/GenBank/DDBJ databases">
        <title>Nori genome reveals adaptations in red seaweeds to the harsh intertidal environment.</title>
        <authorList>
            <person name="Wang D."/>
            <person name="Mao Y."/>
        </authorList>
    </citation>
    <scope>NUCLEOTIDE SEQUENCE</scope>
    <source>
        <tissue evidence="1">Gametophyte</tissue>
    </source>
</reference>
<protein>
    <submittedName>
        <fullName evidence="1">Uncharacterized protein</fullName>
    </submittedName>
</protein>
<organism evidence="1 2">
    <name type="scientific">Pyropia yezoensis</name>
    <name type="common">Susabi-nori</name>
    <name type="synonym">Porphyra yezoensis</name>
    <dbReference type="NCBI Taxonomy" id="2788"/>
    <lineage>
        <taxon>Eukaryota</taxon>
        <taxon>Rhodophyta</taxon>
        <taxon>Bangiophyceae</taxon>
        <taxon>Bangiales</taxon>
        <taxon>Bangiaceae</taxon>
        <taxon>Pyropia</taxon>
    </lineage>
</organism>
<comment type="caution">
    <text evidence="1">The sequence shown here is derived from an EMBL/GenBank/DDBJ whole genome shotgun (WGS) entry which is preliminary data.</text>
</comment>
<name>A0ACC3CG12_PYRYE</name>